<dbReference type="Pfam" id="PF11769">
    <property type="entry name" value="DUF3313"/>
    <property type="match status" value="1"/>
</dbReference>
<gene>
    <name evidence="1" type="ordered locus">RPE_3992</name>
</gene>
<reference evidence="1" key="1">
    <citation type="submission" date="2006-09" db="EMBL/GenBank/DDBJ databases">
        <title>Complete sequence of Rhodopseudomonas palustris BisA53.</title>
        <authorList>
            <consortium name="US DOE Joint Genome Institute"/>
            <person name="Copeland A."/>
            <person name="Lucas S."/>
            <person name="Lapidus A."/>
            <person name="Barry K."/>
            <person name="Detter J.C."/>
            <person name="Glavina del Rio T."/>
            <person name="Hammon N."/>
            <person name="Israni S."/>
            <person name="Dalin E."/>
            <person name="Tice H."/>
            <person name="Pitluck S."/>
            <person name="Chain P."/>
            <person name="Malfatti S."/>
            <person name="Shin M."/>
            <person name="Vergez L."/>
            <person name="Schmutz J."/>
            <person name="Larimer F."/>
            <person name="Land M."/>
            <person name="Hauser L."/>
            <person name="Pelletier D.A."/>
            <person name="Kyrpides N."/>
            <person name="Kim E."/>
            <person name="Harwood C.S."/>
            <person name="Oda Y."/>
            <person name="Richardson P."/>
        </authorList>
    </citation>
    <scope>NUCLEOTIDE SEQUENCE [LARGE SCALE GENOMIC DNA]</scope>
    <source>
        <strain evidence="1">BisA53</strain>
    </source>
</reference>
<dbReference type="AlphaFoldDB" id="Q07JG6"/>
<dbReference type="HOGENOM" id="CLU_065147_0_0_5"/>
<evidence type="ECO:0000313" key="1">
    <source>
        <dbReference type="EMBL" id="ABJ07918.1"/>
    </source>
</evidence>
<dbReference type="eggNOG" id="ENOG502Z8WI">
    <property type="taxonomic scope" value="Bacteria"/>
</dbReference>
<proteinExistence type="predicted"/>
<dbReference type="InterPro" id="IPR021747">
    <property type="entry name" value="DUF3313"/>
</dbReference>
<dbReference type="KEGG" id="rpe:RPE_3992"/>
<sequence>MRSAADLETSSIHKKSRFPRRWLAADRAALSEAMTALMLVTLARAAPFASGSLMAALLQLPFAVGRSSPVSRAGASWLVLARGPTSPLLLTMLAAVTWLPGCATAPLVQGSGLSSYDGLQQSDGKITKSRLHVKKEQVAAAKTISIAPTQFPPNVAPTLSGEQRALVANAVNRALCISLSDRFEVVAPGSPADLTVRAAVTHATETDEAAAGVSVAASIGTKFVDMGSVPIPIPRVPIGLGELSIEAEAVDRAGRQQAAIVWGRGATAFFSSPRVSKAGDAYELAGSFGEDFATLLNKGESPFGGVGFSVPSWQKISSNVGLAPKYAACESYGRSPGIAGLVGGKLGFPPEWTDDGAKAVPTR</sequence>
<name>Q07JG6_RHOP5</name>
<dbReference type="STRING" id="316055.RPE_3992"/>
<protein>
    <recommendedName>
        <fullName evidence="2">DUF3313 domain-containing protein</fullName>
    </recommendedName>
</protein>
<organism evidence="1">
    <name type="scientific">Rhodopseudomonas palustris (strain BisA53)</name>
    <dbReference type="NCBI Taxonomy" id="316055"/>
    <lineage>
        <taxon>Bacteria</taxon>
        <taxon>Pseudomonadati</taxon>
        <taxon>Pseudomonadota</taxon>
        <taxon>Alphaproteobacteria</taxon>
        <taxon>Hyphomicrobiales</taxon>
        <taxon>Nitrobacteraceae</taxon>
        <taxon>Rhodopseudomonas</taxon>
    </lineage>
</organism>
<dbReference type="EMBL" id="CP000463">
    <property type="protein sequence ID" value="ABJ07918.1"/>
    <property type="molecule type" value="Genomic_DNA"/>
</dbReference>
<accession>Q07JG6</accession>
<evidence type="ECO:0008006" key="2">
    <source>
        <dbReference type="Google" id="ProtNLM"/>
    </source>
</evidence>